<keyword evidence="9" id="KW-0413">Isomerase</keyword>
<name>A0A3N4LN64_9PEZI</name>
<dbReference type="NCBIfam" id="TIGR00197">
    <property type="entry name" value="yjeF_nterm"/>
    <property type="match status" value="1"/>
</dbReference>
<feature type="compositionally biased region" description="Basic and acidic residues" evidence="10">
    <location>
        <begin position="262"/>
        <end position="272"/>
    </location>
</feature>
<dbReference type="PANTHER" id="PTHR13232">
    <property type="entry name" value="NAD(P)H-HYDRATE EPIMERASE"/>
    <property type="match status" value="1"/>
</dbReference>
<evidence type="ECO:0000256" key="4">
    <source>
        <dbReference type="ARBA" id="ARBA00022723"/>
    </source>
</evidence>
<reference evidence="12 13" key="1">
    <citation type="journal article" date="2018" name="Nat. Ecol. Evol.">
        <title>Pezizomycetes genomes reveal the molecular basis of ectomycorrhizal truffle lifestyle.</title>
        <authorList>
            <person name="Murat C."/>
            <person name="Payen T."/>
            <person name="Noel B."/>
            <person name="Kuo A."/>
            <person name="Morin E."/>
            <person name="Chen J."/>
            <person name="Kohler A."/>
            <person name="Krizsan K."/>
            <person name="Balestrini R."/>
            <person name="Da Silva C."/>
            <person name="Montanini B."/>
            <person name="Hainaut M."/>
            <person name="Levati E."/>
            <person name="Barry K.W."/>
            <person name="Belfiori B."/>
            <person name="Cichocki N."/>
            <person name="Clum A."/>
            <person name="Dockter R.B."/>
            <person name="Fauchery L."/>
            <person name="Guy J."/>
            <person name="Iotti M."/>
            <person name="Le Tacon F."/>
            <person name="Lindquist E.A."/>
            <person name="Lipzen A."/>
            <person name="Malagnac F."/>
            <person name="Mello A."/>
            <person name="Molinier V."/>
            <person name="Miyauchi S."/>
            <person name="Poulain J."/>
            <person name="Riccioni C."/>
            <person name="Rubini A."/>
            <person name="Sitrit Y."/>
            <person name="Splivallo R."/>
            <person name="Traeger S."/>
            <person name="Wang M."/>
            <person name="Zifcakova L."/>
            <person name="Wipf D."/>
            <person name="Zambonelli A."/>
            <person name="Paolocci F."/>
            <person name="Nowrousian M."/>
            <person name="Ottonello S."/>
            <person name="Baldrian P."/>
            <person name="Spatafora J.W."/>
            <person name="Henrissat B."/>
            <person name="Nagy L.G."/>
            <person name="Aury J.M."/>
            <person name="Wincker P."/>
            <person name="Grigoriev I.V."/>
            <person name="Bonfante P."/>
            <person name="Martin F.M."/>
        </authorList>
    </citation>
    <scope>NUCLEOTIDE SEQUENCE [LARGE SCALE GENOMIC DNA]</scope>
    <source>
        <strain evidence="12 13">ATCC MYA-4762</strain>
    </source>
</reference>
<dbReference type="GO" id="GO:0000166">
    <property type="term" value="F:nucleotide binding"/>
    <property type="evidence" value="ECO:0007669"/>
    <property type="project" value="UniProtKB-KW"/>
</dbReference>
<comment type="catalytic activity">
    <reaction evidence="2">
        <text>(6R)-NADPHX = (6S)-NADPHX</text>
        <dbReference type="Rhea" id="RHEA:32227"/>
        <dbReference type="ChEBI" id="CHEBI:64076"/>
        <dbReference type="ChEBI" id="CHEBI:64077"/>
        <dbReference type="EC" id="5.1.99.6"/>
    </reaction>
</comment>
<evidence type="ECO:0000256" key="8">
    <source>
        <dbReference type="ARBA" id="ARBA00023027"/>
    </source>
</evidence>
<dbReference type="GO" id="GO:0046872">
    <property type="term" value="F:metal ion binding"/>
    <property type="evidence" value="ECO:0007669"/>
    <property type="project" value="UniProtKB-KW"/>
</dbReference>
<evidence type="ECO:0000256" key="6">
    <source>
        <dbReference type="ARBA" id="ARBA00022857"/>
    </source>
</evidence>
<dbReference type="Proteomes" id="UP000267821">
    <property type="component" value="Unassembled WGS sequence"/>
</dbReference>
<dbReference type="OrthoDB" id="10064708at2759"/>
<organism evidence="12 13">
    <name type="scientific">Terfezia boudieri ATCC MYA-4762</name>
    <dbReference type="NCBI Taxonomy" id="1051890"/>
    <lineage>
        <taxon>Eukaryota</taxon>
        <taxon>Fungi</taxon>
        <taxon>Dikarya</taxon>
        <taxon>Ascomycota</taxon>
        <taxon>Pezizomycotina</taxon>
        <taxon>Pezizomycetes</taxon>
        <taxon>Pezizales</taxon>
        <taxon>Pezizaceae</taxon>
        <taxon>Terfezia</taxon>
    </lineage>
</organism>
<dbReference type="PANTHER" id="PTHR13232:SF10">
    <property type="entry name" value="NAD(P)H-HYDRATE EPIMERASE"/>
    <property type="match status" value="1"/>
</dbReference>
<dbReference type="GO" id="GO:0005739">
    <property type="term" value="C:mitochondrion"/>
    <property type="evidence" value="ECO:0007669"/>
    <property type="project" value="TreeGrafter"/>
</dbReference>
<evidence type="ECO:0000256" key="2">
    <source>
        <dbReference type="ARBA" id="ARBA00000909"/>
    </source>
</evidence>
<keyword evidence="8" id="KW-0520">NAD</keyword>
<dbReference type="Pfam" id="PF03853">
    <property type="entry name" value="YjeF_N"/>
    <property type="match status" value="1"/>
</dbReference>
<dbReference type="Gene3D" id="3.40.50.10260">
    <property type="entry name" value="YjeF N-terminal domain"/>
    <property type="match status" value="1"/>
</dbReference>
<dbReference type="GO" id="GO:0052856">
    <property type="term" value="F:NAD(P)HX epimerase activity"/>
    <property type="evidence" value="ECO:0007669"/>
    <property type="project" value="UniProtKB-EC"/>
</dbReference>
<comment type="catalytic activity">
    <reaction evidence="1">
        <text>(6R)-NADHX = (6S)-NADHX</text>
        <dbReference type="Rhea" id="RHEA:32215"/>
        <dbReference type="ChEBI" id="CHEBI:64074"/>
        <dbReference type="ChEBI" id="CHEBI:64075"/>
        <dbReference type="EC" id="5.1.99.6"/>
    </reaction>
</comment>
<dbReference type="EC" id="5.1.99.6" evidence="3"/>
<dbReference type="FunCoup" id="A0A3N4LN64">
    <property type="interactions" value="250"/>
</dbReference>
<evidence type="ECO:0000313" key="13">
    <source>
        <dbReference type="Proteomes" id="UP000267821"/>
    </source>
</evidence>
<dbReference type="InParanoid" id="A0A3N4LN64"/>
<dbReference type="AlphaFoldDB" id="A0A3N4LN64"/>
<dbReference type="InterPro" id="IPR036652">
    <property type="entry name" value="YjeF_N_dom_sf"/>
</dbReference>
<gene>
    <name evidence="12" type="ORF">L211DRAFT_808220</name>
</gene>
<evidence type="ECO:0000259" key="11">
    <source>
        <dbReference type="PROSITE" id="PS51385"/>
    </source>
</evidence>
<evidence type="ECO:0000256" key="3">
    <source>
        <dbReference type="ARBA" id="ARBA00012228"/>
    </source>
</evidence>
<evidence type="ECO:0000256" key="9">
    <source>
        <dbReference type="ARBA" id="ARBA00023235"/>
    </source>
</evidence>
<evidence type="ECO:0000256" key="10">
    <source>
        <dbReference type="SAM" id="MobiDB-lite"/>
    </source>
</evidence>
<proteinExistence type="predicted"/>
<dbReference type="InterPro" id="IPR032976">
    <property type="entry name" value="YJEFN_prot_NAXE-like"/>
</dbReference>
<dbReference type="FunFam" id="3.40.50.10260:FF:000005">
    <property type="entry name" value="NAD(P)H-hydrate epimerase"/>
    <property type="match status" value="1"/>
</dbReference>
<protein>
    <recommendedName>
        <fullName evidence="3">NAD(P)H-hydrate epimerase</fullName>
        <ecNumber evidence="3">5.1.99.6</ecNumber>
    </recommendedName>
</protein>
<dbReference type="PROSITE" id="PS51385">
    <property type="entry name" value="YJEF_N"/>
    <property type="match status" value="1"/>
</dbReference>
<keyword evidence="6" id="KW-0521">NADP</keyword>
<keyword evidence="4" id="KW-0479">Metal-binding</keyword>
<evidence type="ECO:0000313" key="12">
    <source>
        <dbReference type="EMBL" id="RPB24357.1"/>
    </source>
</evidence>
<accession>A0A3N4LN64</accession>
<keyword evidence="5" id="KW-0547">Nucleotide-binding</keyword>
<dbReference type="SUPFAM" id="SSF64153">
    <property type="entry name" value="YjeF N-terminal domain-like"/>
    <property type="match status" value="1"/>
</dbReference>
<sequence length="272" mass="29610">MATLKTISAQAAVKLDQDLMSKEGGFSIDQLMELAGLSVSQAVFKCHPPSKGKKVLVVCGPYVRFCGDGLVAARHLWHYGYQPTIYYPKKGRNELYERLTIQLNNLKVPFIEDADFKSTLYNSDHVIDAIFGFSFSGPIRSPFDNIITLLSSHPGRPITSVDVPSSWGVDSGPPSSGIGSDFIPNYLVSLTAPKPCSKLFHGRGKRHFLGGRFVSPVIAERYGLELPEYPGLEQVVELPVPGGESEEDEEEGRETGEGLEGGVKDVKGGFCS</sequence>
<keyword evidence="13" id="KW-1185">Reference proteome</keyword>
<dbReference type="InterPro" id="IPR004443">
    <property type="entry name" value="YjeF_N_dom"/>
</dbReference>
<dbReference type="EMBL" id="ML121542">
    <property type="protein sequence ID" value="RPB24357.1"/>
    <property type="molecule type" value="Genomic_DNA"/>
</dbReference>
<feature type="region of interest" description="Disordered" evidence="10">
    <location>
        <begin position="239"/>
        <end position="272"/>
    </location>
</feature>
<keyword evidence="7" id="KW-0630">Potassium</keyword>
<dbReference type="STRING" id="1051890.A0A3N4LN64"/>
<feature type="domain" description="YjeF N-terminal" evidence="11">
    <location>
        <begin position="12"/>
        <end position="225"/>
    </location>
</feature>
<evidence type="ECO:0000256" key="1">
    <source>
        <dbReference type="ARBA" id="ARBA00000013"/>
    </source>
</evidence>
<evidence type="ECO:0000256" key="5">
    <source>
        <dbReference type="ARBA" id="ARBA00022741"/>
    </source>
</evidence>
<evidence type="ECO:0000256" key="7">
    <source>
        <dbReference type="ARBA" id="ARBA00022958"/>
    </source>
</evidence>